<dbReference type="Proteomes" id="UP001054252">
    <property type="component" value="Unassembled WGS sequence"/>
</dbReference>
<evidence type="ECO:0000259" key="5">
    <source>
        <dbReference type="PROSITE" id="PS50195"/>
    </source>
</evidence>
<dbReference type="InterPro" id="IPR001683">
    <property type="entry name" value="PX_dom"/>
</dbReference>
<feature type="region of interest" description="Disordered" evidence="3">
    <location>
        <begin position="515"/>
        <end position="577"/>
    </location>
</feature>
<name>A0AAV5KRF8_9ROSI</name>
<proteinExistence type="predicted"/>
<keyword evidence="8" id="KW-1185">Reference proteome</keyword>
<reference evidence="7 8" key="1">
    <citation type="journal article" date="2021" name="Commun. Biol.">
        <title>The genome of Shorea leprosula (Dipterocarpaceae) highlights the ecological relevance of drought in aseasonal tropical rainforests.</title>
        <authorList>
            <person name="Ng K.K.S."/>
            <person name="Kobayashi M.J."/>
            <person name="Fawcett J.A."/>
            <person name="Hatakeyama M."/>
            <person name="Paape T."/>
            <person name="Ng C.H."/>
            <person name="Ang C.C."/>
            <person name="Tnah L.H."/>
            <person name="Lee C.T."/>
            <person name="Nishiyama T."/>
            <person name="Sese J."/>
            <person name="O'Brien M.J."/>
            <person name="Copetti D."/>
            <person name="Mohd Noor M.I."/>
            <person name="Ong R.C."/>
            <person name="Putra M."/>
            <person name="Sireger I.Z."/>
            <person name="Indrioko S."/>
            <person name="Kosugi Y."/>
            <person name="Izuno A."/>
            <person name="Isagi Y."/>
            <person name="Lee S.L."/>
            <person name="Shimizu K.K."/>
        </authorList>
    </citation>
    <scope>NUCLEOTIDE SEQUENCE [LARGE SCALE GENOMIC DNA]</scope>
    <source>
        <strain evidence="7">214</strain>
    </source>
</reference>
<dbReference type="Gene3D" id="3.30.1520.10">
    <property type="entry name" value="Phox-like domain"/>
    <property type="match status" value="1"/>
</dbReference>
<dbReference type="PANTHER" id="PTHR22999:SF28">
    <property type="entry name" value="PHOX (PX) DOMAIN-CONTAINING PROTEIN"/>
    <property type="match status" value="1"/>
</dbReference>
<dbReference type="GO" id="GO:0005768">
    <property type="term" value="C:endosome"/>
    <property type="evidence" value="ECO:0007669"/>
    <property type="project" value="UniProtKB-ARBA"/>
</dbReference>
<comment type="subcellular location">
    <subcellularLocation>
        <location evidence="1">Cytoplasm</location>
    </subcellularLocation>
</comment>
<gene>
    <name evidence="7" type="ORF">SLEP1_g36233</name>
</gene>
<dbReference type="InterPro" id="IPR013937">
    <property type="entry name" value="Sorting_nexin_C"/>
</dbReference>
<organism evidence="7 8">
    <name type="scientific">Rubroshorea leprosula</name>
    <dbReference type="NCBI Taxonomy" id="152421"/>
    <lineage>
        <taxon>Eukaryota</taxon>
        <taxon>Viridiplantae</taxon>
        <taxon>Streptophyta</taxon>
        <taxon>Embryophyta</taxon>
        <taxon>Tracheophyta</taxon>
        <taxon>Spermatophyta</taxon>
        <taxon>Magnoliopsida</taxon>
        <taxon>eudicotyledons</taxon>
        <taxon>Gunneridae</taxon>
        <taxon>Pentapetalae</taxon>
        <taxon>rosids</taxon>
        <taxon>malvids</taxon>
        <taxon>Malvales</taxon>
        <taxon>Dipterocarpaceae</taxon>
        <taxon>Rubroshorea</taxon>
    </lineage>
</organism>
<dbReference type="Pfam" id="PF00787">
    <property type="entry name" value="PX"/>
    <property type="match status" value="1"/>
</dbReference>
<feature type="domain" description="PX" evidence="5">
    <location>
        <begin position="676"/>
        <end position="788"/>
    </location>
</feature>
<feature type="compositionally biased region" description="Basic and acidic residues" evidence="3">
    <location>
        <begin position="540"/>
        <end position="549"/>
    </location>
</feature>
<keyword evidence="2" id="KW-0963">Cytoplasm</keyword>
<dbReference type="PROSITE" id="PS51207">
    <property type="entry name" value="PXA"/>
    <property type="match status" value="1"/>
</dbReference>
<dbReference type="GO" id="GO:0035091">
    <property type="term" value="F:phosphatidylinositol binding"/>
    <property type="evidence" value="ECO:0007669"/>
    <property type="project" value="InterPro"/>
</dbReference>
<dbReference type="Pfam" id="PF08628">
    <property type="entry name" value="Nexin_C"/>
    <property type="match status" value="1"/>
</dbReference>
<feature type="compositionally biased region" description="Polar residues" evidence="3">
    <location>
        <begin position="460"/>
        <end position="474"/>
    </location>
</feature>
<accession>A0AAV5KRF8</accession>
<evidence type="ECO:0000313" key="7">
    <source>
        <dbReference type="EMBL" id="GKV27026.1"/>
    </source>
</evidence>
<evidence type="ECO:0000256" key="3">
    <source>
        <dbReference type="SAM" id="MobiDB-lite"/>
    </source>
</evidence>
<dbReference type="PANTHER" id="PTHR22999">
    <property type="entry name" value="PX SERINE/THREONINE KINASE PXK"/>
    <property type="match status" value="1"/>
</dbReference>
<evidence type="ECO:0000259" key="6">
    <source>
        <dbReference type="PROSITE" id="PS51207"/>
    </source>
</evidence>
<evidence type="ECO:0000256" key="1">
    <source>
        <dbReference type="ARBA" id="ARBA00004496"/>
    </source>
</evidence>
<feature type="region of interest" description="Disordered" evidence="3">
    <location>
        <begin position="614"/>
        <end position="633"/>
    </location>
</feature>
<keyword evidence="4" id="KW-0472">Membrane</keyword>
<sequence>METSTPKRVTGRDLVEEAKKRAVILAMCIVGLSYLMSLTSSSVLVNLPVAASLIILLRYFSLDFEMRRKAAAYNSKPVSTNTLAPKKPPELPKVAPRSDWRRKVNSPVVEDAIDHFTRHLLSEWVTDLWYSKVTPDRQGPEELVEIVNGVLGELSDRLRNINLIDLLTRDIINLICTHLEHFRANQAKIEKQQSASLTIEYRDIEIRRILADESKLHPALFSPEAEHKVLQHLMEGLISFTFRPEDLQCSFSRYIVRELLACAVMRPVLNLANPRFINERIESVVIYMMKAKGVTTTEDASHCKPNGSSRIPSDHFSRFLDPSVTGVELVQLKTDQSKAAGAMDNLNGTQLSKDPLLSMDTRSSCSWNSLPMNSQTSIERGVQQHRSGGEWGDMLDIILRRKTEVLAPENFENMWTKGRNYKKKEGEQRLIEQVPQHSSKAKPVTVDHSKVMTKSIAEKNPTNFSSSERSTVHSGYNDHHTVEKSPPKLAKNTSNCSSVVSFQEGDEHNLSCLEEVESGSSGSYTSEDEETGNVTGLDSPIKRVWDGKSNRNTSVTHIHHPLEDPEGHMTKKTHSTHVRYQRLVRIPPGRKMSRLNIHKLPVWQEVERTSFLSGDGQDILNTPKADDSTDDSETEFLGRVHSGAHASSSAASICMPESHNMTVNSLQNSLMVDSFYKLRCEVLGANIVKSGCKLFAVYSISVMDGNNNGWSIKRRFRHFEELHRRLKEFPEYNLHLPPKHFLSSGLDVLVIQERCKLLDGHLKKLLQLPKVSGSIEVWDFLSIDSQTYVFSNSFSIVETLPVNLDDTPSEKRKEVSNRFGPVMNPLLTRINHLGTESKESALQMKHNLAADGVRNRKDIVNSLGKNPGEEHLGKSSSDFGIDSDTKVQNTFSIRNMGKNVKEEDSDRLEDTSEMLLDAVTDQTLPKEWVPPNLTLPILDLVDVIFQLQEGGWIRRKAFWVAKQILQLGMGDALDDWLLDKIQLLRKGSVVASGIRRVEQILWPDGIFITKHPNSCWYWVQSSLCNILWPDGIFITKHPRRRQQRSSSLSQSSPHGQQPAELSSLRLSEEQQQEAERRAKFVYELMIENAPAAIVGLVGRKEYEHCAKDLYFFLQSSVCLKQLAYDLLELLLLSAFPELDYVFKQLHEEKHKFGKFKAN</sequence>
<feature type="domain" description="PXA" evidence="6">
    <location>
        <begin position="106"/>
        <end position="285"/>
    </location>
</feature>
<dbReference type="EMBL" id="BPVZ01000074">
    <property type="protein sequence ID" value="GKV27026.1"/>
    <property type="molecule type" value="Genomic_DNA"/>
</dbReference>
<dbReference type="PROSITE" id="PS50195">
    <property type="entry name" value="PX"/>
    <property type="match status" value="1"/>
</dbReference>
<comment type="caution">
    <text evidence="7">The sequence shown here is derived from an EMBL/GenBank/DDBJ whole genome shotgun (WGS) entry which is preliminary data.</text>
</comment>
<dbReference type="InterPro" id="IPR036871">
    <property type="entry name" value="PX_dom_sf"/>
</dbReference>
<keyword evidence="4" id="KW-1133">Transmembrane helix</keyword>
<dbReference type="InterPro" id="IPR003114">
    <property type="entry name" value="Phox_assoc"/>
</dbReference>
<feature type="region of interest" description="Disordered" evidence="3">
    <location>
        <begin position="77"/>
        <end position="97"/>
    </location>
</feature>
<feature type="transmembrane region" description="Helical" evidence="4">
    <location>
        <begin position="21"/>
        <end position="37"/>
    </location>
</feature>
<dbReference type="SMART" id="SM00312">
    <property type="entry name" value="PX"/>
    <property type="match status" value="1"/>
</dbReference>
<dbReference type="SUPFAM" id="SSF64268">
    <property type="entry name" value="PX domain"/>
    <property type="match status" value="1"/>
</dbReference>
<keyword evidence="4" id="KW-0812">Transmembrane</keyword>
<dbReference type="InterPro" id="IPR051837">
    <property type="entry name" value="SortingNexin/PXDomain-PKLike"/>
</dbReference>
<evidence type="ECO:0000256" key="2">
    <source>
        <dbReference type="ARBA" id="ARBA00022490"/>
    </source>
</evidence>
<evidence type="ECO:0000256" key="4">
    <source>
        <dbReference type="SAM" id="Phobius"/>
    </source>
</evidence>
<dbReference type="GO" id="GO:0016020">
    <property type="term" value="C:membrane"/>
    <property type="evidence" value="ECO:0007669"/>
    <property type="project" value="UniProtKB-ARBA"/>
</dbReference>
<dbReference type="AlphaFoldDB" id="A0AAV5KRF8"/>
<feature type="region of interest" description="Disordered" evidence="3">
    <location>
        <begin position="1044"/>
        <end position="1066"/>
    </location>
</feature>
<feature type="compositionally biased region" description="Basic and acidic residues" evidence="3">
    <location>
        <begin position="560"/>
        <end position="569"/>
    </location>
</feature>
<feature type="region of interest" description="Disordered" evidence="3">
    <location>
        <begin position="455"/>
        <end position="495"/>
    </location>
</feature>
<evidence type="ECO:0000313" key="8">
    <source>
        <dbReference type="Proteomes" id="UP001054252"/>
    </source>
</evidence>
<dbReference type="SMART" id="SM00313">
    <property type="entry name" value="PXA"/>
    <property type="match status" value="1"/>
</dbReference>
<protein>
    <submittedName>
        <fullName evidence="7">Uncharacterized protein</fullName>
    </submittedName>
</protein>
<feature type="compositionally biased region" description="Basic and acidic residues" evidence="3">
    <location>
        <begin position="476"/>
        <end position="486"/>
    </location>
</feature>
<dbReference type="Pfam" id="PF02194">
    <property type="entry name" value="PXA"/>
    <property type="match status" value="1"/>
</dbReference>